<dbReference type="Proteomes" id="UP000604117">
    <property type="component" value="Unassembled WGS sequence"/>
</dbReference>
<proteinExistence type="predicted"/>
<dbReference type="Gene3D" id="1.10.10.10">
    <property type="entry name" value="Winged helix-like DNA-binding domain superfamily/Winged helix DNA-binding domain"/>
    <property type="match status" value="1"/>
</dbReference>
<reference evidence="2 3" key="1">
    <citation type="submission" date="2021-01" db="EMBL/GenBank/DDBJ databases">
        <title>Whole genome shotgun sequence of Asanoa siamensis NBRC 107932.</title>
        <authorList>
            <person name="Komaki H."/>
            <person name="Tamura T."/>
        </authorList>
    </citation>
    <scope>NUCLEOTIDE SEQUENCE [LARGE SCALE GENOMIC DNA]</scope>
    <source>
        <strain evidence="2 3">NBRC 107932</strain>
    </source>
</reference>
<organism evidence="2 3">
    <name type="scientific">Asanoa siamensis</name>
    <dbReference type="NCBI Taxonomy" id="926357"/>
    <lineage>
        <taxon>Bacteria</taxon>
        <taxon>Bacillati</taxon>
        <taxon>Actinomycetota</taxon>
        <taxon>Actinomycetes</taxon>
        <taxon>Micromonosporales</taxon>
        <taxon>Micromonosporaceae</taxon>
        <taxon>Asanoa</taxon>
    </lineage>
</organism>
<dbReference type="PANTHER" id="PTHR37318:SF1">
    <property type="entry name" value="BSL7504 PROTEIN"/>
    <property type="match status" value="1"/>
</dbReference>
<dbReference type="RefSeq" id="WP_203712086.1">
    <property type="nucleotide sequence ID" value="NZ_BONE01000012.1"/>
</dbReference>
<feature type="domain" description="Winged helix DNA-binding" evidence="1">
    <location>
        <begin position="14"/>
        <end position="91"/>
    </location>
</feature>
<comment type="caution">
    <text evidence="2">The sequence shown here is derived from an EMBL/GenBank/DDBJ whole genome shotgun (WGS) entry which is preliminary data.</text>
</comment>
<name>A0ABQ4CNX1_9ACTN</name>
<dbReference type="Pfam" id="PF13601">
    <property type="entry name" value="HTH_34"/>
    <property type="match status" value="1"/>
</dbReference>
<evidence type="ECO:0000313" key="3">
    <source>
        <dbReference type="Proteomes" id="UP000604117"/>
    </source>
</evidence>
<dbReference type="SUPFAM" id="SSF46785">
    <property type="entry name" value="Winged helix' DNA-binding domain"/>
    <property type="match status" value="1"/>
</dbReference>
<evidence type="ECO:0000313" key="2">
    <source>
        <dbReference type="EMBL" id="GIF72547.1"/>
    </source>
</evidence>
<dbReference type="PANTHER" id="PTHR37318">
    <property type="entry name" value="BSL7504 PROTEIN"/>
    <property type="match status" value="1"/>
</dbReference>
<evidence type="ECO:0000259" key="1">
    <source>
        <dbReference type="Pfam" id="PF13601"/>
    </source>
</evidence>
<sequence>MIDGLDPIIHVPKRLAAMGILANAPTVSFRFLRDHLRLGESDLSKQMSTLESAGYVTATKDGRGRGASTTYRMTSAGRQAYEAHCAALRALLDGTASPSGPV</sequence>
<dbReference type="EMBL" id="BONE01000012">
    <property type="protein sequence ID" value="GIF72547.1"/>
    <property type="molecule type" value="Genomic_DNA"/>
</dbReference>
<dbReference type="InterPro" id="IPR036388">
    <property type="entry name" value="WH-like_DNA-bd_sf"/>
</dbReference>
<keyword evidence="3" id="KW-1185">Reference proteome</keyword>
<dbReference type="InterPro" id="IPR036390">
    <property type="entry name" value="WH_DNA-bd_sf"/>
</dbReference>
<protein>
    <submittedName>
        <fullName evidence="2">MarR family transcriptional regulator</fullName>
    </submittedName>
</protein>
<accession>A0ABQ4CNX1</accession>
<gene>
    <name evidence="2" type="ORF">Asi02nite_20650</name>
</gene>
<dbReference type="InterPro" id="IPR027395">
    <property type="entry name" value="WH_DNA-bd_dom"/>
</dbReference>